<evidence type="ECO:0000256" key="1">
    <source>
        <dbReference type="SAM" id="MobiDB-lite"/>
    </source>
</evidence>
<gene>
    <name evidence="3" type="ORF">DH2020_028434</name>
</gene>
<dbReference type="SUPFAM" id="SSF81606">
    <property type="entry name" value="PP2C-like"/>
    <property type="match status" value="1"/>
</dbReference>
<dbReference type="CDD" id="cd00143">
    <property type="entry name" value="PP2Cc"/>
    <property type="match status" value="1"/>
</dbReference>
<dbReference type="EMBL" id="JABTTQ020000792">
    <property type="protein sequence ID" value="KAK6137831.1"/>
    <property type="molecule type" value="Genomic_DNA"/>
</dbReference>
<organism evidence="3 4">
    <name type="scientific">Rehmannia glutinosa</name>
    <name type="common">Chinese foxglove</name>
    <dbReference type="NCBI Taxonomy" id="99300"/>
    <lineage>
        <taxon>Eukaryota</taxon>
        <taxon>Viridiplantae</taxon>
        <taxon>Streptophyta</taxon>
        <taxon>Embryophyta</taxon>
        <taxon>Tracheophyta</taxon>
        <taxon>Spermatophyta</taxon>
        <taxon>Magnoliopsida</taxon>
        <taxon>eudicotyledons</taxon>
        <taxon>Gunneridae</taxon>
        <taxon>Pentapetalae</taxon>
        <taxon>asterids</taxon>
        <taxon>lamiids</taxon>
        <taxon>Lamiales</taxon>
        <taxon>Orobanchaceae</taxon>
        <taxon>Rehmannieae</taxon>
        <taxon>Rehmannia</taxon>
    </lineage>
</organism>
<keyword evidence="4" id="KW-1185">Reference proteome</keyword>
<dbReference type="InterPro" id="IPR015655">
    <property type="entry name" value="PP2C"/>
</dbReference>
<evidence type="ECO:0000313" key="4">
    <source>
        <dbReference type="Proteomes" id="UP001318860"/>
    </source>
</evidence>
<sequence>MERKILISRLREDWLLLGFIYRYTVHQHDFWKFESKDLEGFLIGSFVTDRNTGSSWCDWLAALECILNIIRALKMGSCFSTESRSPLPGSPLGVRKRKGSKRRPMSRNSSFDYRREEQLHRTPGRMFLNGSSEIASLFTQQGKKGTNQDAMIVWENFGSRTDTVFCGVFDGHGPYGHMVAKRVRDALPLKLSANWEVNIKSDEILREVSLNTMGSLCADDTSFVSADEEARASIDVDEKHPEVFETLKNSFLKAFKVMDRELRMYGNIDCFCSGTTAVTLVKQGKDLIIGNVGDSRAVLGTRNENNSLTAVQLTVDLKPNLPAEEERIRKCKGRVFALQDEPEVARVWLPNNNSPGLAMARAFGDFCLKDFGLISVPEISYRRITDEDEFIVLATDGEVVDIVGSCPTRSHAARALVESAVRAWRSKYPTSKVDDCAVVCLYLDSNESTTYTAKSKVNIPSPEQNDATKKDDLAGPNGLNRSGTVRTGNEEEASDSPDGVSRVNTMLAMPSQTNVASSNGTMTALTTVLKSWYPICTTA</sequence>
<evidence type="ECO:0000259" key="2">
    <source>
        <dbReference type="PROSITE" id="PS51746"/>
    </source>
</evidence>
<dbReference type="PROSITE" id="PS51746">
    <property type="entry name" value="PPM_2"/>
    <property type="match status" value="1"/>
</dbReference>
<dbReference type="InterPro" id="IPR001932">
    <property type="entry name" value="PPM-type_phosphatase-like_dom"/>
</dbReference>
<dbReference type="SMART" id="SM00332">
    <property type="entry name" value="PP2Cc"/>
    <property type="match status" value="1"/>
</dbReference>
<evidence type="ECO:0000313" key="3">
    <source>
        <dbReference type="EMBL" id="KAK6137831.1"/>
    </source>
</evidence>
<feature type="compositionally biased region" description="Basic residues" evidence="1">
    <location>
        <begin position="94"/>
        <end position="105"/>
    </location>
</feature>
<feature type="region of interest" description="Disordered" evidence="1">
    <location>
        <begin position="454"/>
        <end position="502"/>
    </location>
</feature>
<dbReference type="Gene3D" id="3.60.40.10">
    <property type="entry name" value="PPM-type phosphatase domain"/>
    <property type="match status" value="1"/>
</dbReference>
<accession>A0ABR0VUF6</accession>
<feature type="domain" description="PPM-type phosphatase" evidence="2">
    <location>
        <begin position="134"/>
        <end position="443"/>
    </location>
</feature>
<protein>
    <recommendedName>
        <fullName evidence="2">PPM-type phosphatase domain-containing protein</fullName>
    </recommendedName>
</protein>
<dbReference type="Pfam" id="PF00481">
    <property type="entry name" value="PP2C"/>
    <property type="match status" value="1"/>
</dbReference>
<reference evidence="3 4" key="1">
    <citation type="journal article" date="2021" name="Comput. Struct. Biotechnol. J.">
        <title>De novo genome assembly of the potent medicinal plant Rehmannia glutinosa using nanopore technology.</title>
        <authorList>
            <person name="Ma L."/>
            <person name="Dong C."/>
            <person name="Song C."/>
            <person name="Wang X."/>
            <person name="Zheng X."/>
            <person name="Niu Y."/>
            <person name="Chen S."/>
            <person name="Feng W."/>
        </authorList>
    </citation>
    <scope>NUCLEOTIDE SEQUENCE [LARGE SCALE GENOMIC DNA]</scope>
    <source>
        <strain evidence="3">DH-2019</strain>
    </source>
</reference>
<feature type="region of interest" description="Disordered" evidence="1">
    <location>
        <begin position="81"/>
        <end position="116"/>
    </location>
</feature>
<dbReference type="PANTHER" id="PTHR47992">
    <property type="entry name" value="PROTEIN PHOSPHATASE"/>
    <property type="match status" value="1"/>
</dbReference>
<dbReference type="InterPro" id="IPR036457">
    <property type="entry name" value="PPM-type-like_dom_sf"/>
</dbReference>
<proteinExistence type="predicted"/>
<dbReference type="Proteomes" id="UP001318860">
    <property type="component" value="Unassembled WGS sequence"/>
</dbReference>
<comment type="caution">
    <text evidence="3">The sequence shown here is derived from an EMBL/GenBank/DDBJ whole genome shotgun (WGS) entry which is preliminary data.</text>
</comment>
<name>A0ABR0VUF6_REHGL</name>